<accession>A0AAV2TY48</accession>
<organism evidence="2 3">
    <name type="scientific">Calicophoron daubneyi</name>
    <name type="common">Rumen fluke</name>
    <name type="synonym">Paramphistomum daubneyi</name>
    <dbReference type="NCBI Taxonomy" id="300641"/>
    <lineage>
        <taxon>Eukaryota</taxon>
        <taxon>Metazoa</taxon>
        <taxon>Spiralia</taxon>
        <taxon>Lophotrochozoa</taxon>
        <taxon>Platyhelminthes</taxon>
        <taxon>Trematoda</taxon>
        <taxon>Digenea</taxon>
        <taxon>Plagiorchiida</taxon>
        <taxon>Pronocephalata</taxon>
        <taxon>Paramphistomoidea</taxon>
        <taxon>Paramphistomidae</taxon>
        <taxon>Calicophoron</taxon>
    </lineage>
</organism>
<evidence type="ECO:0000256" key="1">
    <source>
        <dbReference type="SAM" id="Phobius"/>
    </source>
</evidence>
<comment type="caution">
    <text evidence="2">The sequence shown here is derived from an EMBL/GenBank/DDBJ whole genome shotgun (WGS) entry which is preliminary data.</text>
</comment>
<protein>
    <recommendedName>
        <fullName evidence="4">Ig-like domain-containing protein</fullName>
    </recommendedName>
</protein>
<dbReference type="EMBL" id="CAXLJL010000823">
    <property type="protein sequence ID" value="CAL5141260.1"/>
    <property type="molecule type" value="Genomic_DNA"/>
</dbReference>
<feature type="transmembrane region" description="Helical" evidence="1">
    <location>
        <begin position="398"/>
        <end position="428"/>
    </location>
</feature>
<dbReference type="AlphaFoldDB" id="A0AAV2TY48"/>
<keyword evidence="1" id="KW-0472">Membrane</keyword>
<keyword evidence="1" id="KW-0812">Transmembrane</keyword>
<dbReference type="Proteomes" id="UP001497525">
    <property type="component" value="Unassembled WGS sequence"/>
</dbReference>
<keyword evidence="1" id="KW-1133">Transmembrane helix</keyword>
<gene>
    <name evidence="2" type="ORF">CDAUBV1_LOCUS16514</name>
</gene>
<proteinExistence type="predicted"/>
<evidence type="ECO:0000313" key="3">
    <source>
        <dbReference type="Proteomes" id="UP001497525"/>
    </source>
</evidence>
<name>A0AAV2TY48_CALDB</name>
<reference evidence="2" key="1">
    <citation type="submission" date="2024-06" db="EMBL/GenBank/DDBJ databases">
        <authorList>
            <person name="Liu X."/>
            <person name="Lenzi L."/>
            <person name="Haldenby T S."/>
            <person name="Uol C."/>
        </authorList>
    </citation>
    <scope>NUCLEOTIDE SEQUENCE</scope>
</reference>
<evidence type="ECO:0008006" key="4">
    <source>
        <dbReference type="Google" id="ProtNLM"/>
    </source>
</evidence>
<evidence type="ECO:0000313" key="2">
    <source>
        <dbReference type="EMBL" id="CAL5141260.1"/>
    </source>
</evidence>
<sequence>MLSWDKCNTVIPSVISLILHILGIQFGNGEKLEFESIRPTEVPPFDPGRDNITLAGVSSKNWEGPYFQEASLGGVIYIPCALTPTVRMRLRKMRLIAKNEKFNWALLWVHKSWDNVVDPWEGDGRRSYNKMQVVPHWPPDMSQSLDSARLKIIDAKPIDSGVYACVVVMYGPEKGLSPIILSQADLVSVHVLRIKSGVILPPECSKEVKEISFYCRTGFEDWTQQVYVPTGNTRGDIIFQSECHADIFLTALSLGGMDPTFWKIGWRFIPLNGTDDTKAVEVDTKLHMEFTPPVHVQSADAAVPIVYSRELDRREPVVGKRDLAAAQQLAARLWRARWLVLSGTQRQESGVWQCWIEGLGMTAHPVVTSVPIRWFIEDVHLQMIERPNLYVWYNTVELWRVMALVSAPLICVLIGLTMAVGKIAAYFYPDRIPQKAQINLQFDTTKLDEKPKKVEMETGQYMEEYLHRQGVESYHAESKTRNSKLFFQ</sequence>